<organism evidence="3 4">
    <name type="scientific">Candidatus Sulfuritelmatomonas gaucii</name>
    <dbReference type="NCBI Taxonomy" id="2043161"/>
    <lineage>
        <taxon>Bacteria</taxon>
        <taxon>Pseudomonadati</taxon>
        <taxon>Acidobacteriota</taxon>
        <taxon>Terriglobia</taxon>
        <taxon>Terriglobales</taxon>
        <taxon>Acidobacteriaceae</taxon>
        <taxon>Candidatus Sulfuritelmatomonas</taxon>
    </lineage>
</organism>
<dbReference type="SUPFAM" id="SSF50156">
    <property type="entry name" value="PDZ domain-like"/>
    <property type="match status" value="1"/>
</dbReference>
<reference evidence="4" key="1">
    <citation type="submission" date="2018-02" db="EMBL/GenBank/DDBJ databases">
        <authorList>
            <person name="Hausmann B."/>
        </authorList>
    </citation>
    <scope>NUCLEOTIDE SEQUENCE [LARGE SCALE GENOMIC DNA]</scope>
    <source>
        <strain evidence="4">Peat soil MAG SbA5</strain>
    </source>
</reference>
<keyword evidence="3" id="KW-0645">Protease</keyword>
<dbReference type="Proteomes" id="UP000239735">
    <property type="component" value="Unassembled WGS sequence"/>
</dbReference>
<proteinExistence type="predicted"/>
<dbReference type="InterPro" id="IPR027268">
    <property type="entry name" value="Peptidase_M4/M1_CTD_sf"/>
</dbReference>
<evidence type="ECO:0000256" key="1">
    <source>
        <dbReference type="SAM" id="SignalP"/>
    </source>
</evidence>
<dbReference type="InterPro" id="IPR024191">
    <property type="entry name" value="Peptidase_M61"/>
</dbReference>
<dbReference type="EMBL" id="OKRB01000080">
    <property type="protein sequence ID" value="SPE19470.1"/>
    <property type="molecule type" value="Genomic_DNA"/>
</dbReference>
<dbReference type="Pfam" id="PF05299">
    <property type="entry name" value="Peptidase_M61"/>
    <property type="match status" value="1"/>
</dbReference>
<sequence length="621" mass="68521">MVSVRLRFLGLFTSFALLAAPATFAQSGQAISLTVDATQTAQKMLHARLVIPVKPGPLTLYYPKWIPGDHEPDGPIPDLTGLKFEADGKAIPWQRDTLDVFTFHLDIPAGATHLDASYDIIEPDGVSATDKLMVLEWNEALLYPAGPPSADLTYEARLALPNGWKYGTALPVDRERGSQISFKPISLELLVDSPVIAGRYYRAIDLTPAGEPIHHEIDMVADSDAALAMSPEMQKEMTNLVAESGKLFGARHYRDYHFLLTLSDHVQHFGLEHHESNDSRLPERTLLGPEGGMIVAQILPHEFVHSWNGKFRRPADLATPDFEKPMQDDLLWVYEGLTDYLGPMLAARSSIFTPEQYREYLASIAASLGPGRPGRTWRPLLDTAVAVPGLSPRSRGWINWRRGTDYYEEGDLMWLEVATIIHSATNGQKSIDDFCHLFYGGPNDGPELKTYTFDDVVNALNQVAPSDWAGFFHEHLNSTSADMPQGGIENAGWKVEFNDKPSHLADRRGGASDTYSIGLQLGADGMVNDSIVGGPAFDAGISPGMKVVGVDGRVYTHDLLEDAIKAAKDATEPLTLLVLDDDYYRTATIQYHGGERYPHLVRDDSKPDYLDELIKARSAAQ</sequence>
<name>A0A2N9L876_9BACT</name>
<evidence type="ECO:0000259" key="2">
    <source>
        <dbReference type="PROSITE" id="PS50106"/>
    </source>
</evidence>
<dbReference type="InterPro" id="IPR036034">
    <property type="entry name" value="PDZ_sf"/>
</dbReference>
<dbReference type="InterPro" id="IPR040756">
    <property type="entry name" value="Peptidase_M61_N"/>
</dbReference>
<keyword evidence="3" id="KW-0378">Hydrolase</keyword>
<feature type="domain" description="PDZ" evidence="2">
    <location>
        <begin position="501"/>
        <end position="582"/>
    </location>
</feature>
<keyword evidence="3" id="KW-0031">Aminopeptidase</keyword>
<dbReference type="OrthoDB" id="9778516at2"/>
<dbReference type="Pfam" id="PF17899">
    <property type="entry name" value="Peptidase_M61_N"/>
    <property type="match status" value="1"/>
</dbReference>
<keyword evidence="1" id="KW-0732">Signal</keyword>
<dbReference type="PROSITE" id="PS50106">
    <property type="entry name" value="PDZ"/>
    <property type="match status" value="1"/>
</dbReference>
<dbReference type="Gene3D" id="1.10.390.10">
    <property type="entry name" value="Neutral Protease Domain 2"/>
    <property type="match status" value="1"/>
</dbReference>
<dbReference type="GO" id="GO:0004177">
    <property type="term" value="F:aminopeptidase activity"/>
    <property type="evidence" value="ECO:0007669"/>
    <property type="project" value="UniProtKB-KW"/>
</dbReference>
<dbReference type="AlphaFoldDB" id="A0A2N9L876"/>
<dbReference type="InterPro" id="IPR001478">
    <property type="entry name" value="PDZ"/>
</dbReference>
<dbReference type="Gene3D" id="2.60.40.3650">
    <property type="match status" value="1"/>
</dbReference>
<feature type="signal peptide" evidence="1">
    <location>
        <begin position="1"/>
        <end position="25"/>
    </location>
</feature>
<evidence type="ECO:0000313" key="4">
    <source>
        <dbReference type="Proteomes" id="UP000239735"/>
    </source>
</evidence>
<gene>
    <name evidence="3" type="ORF">SBA5_240053</name>
</gene>
<evidence type="ECO:0000313" key="3">
    <source>
        <dbReference type="EMBL" id="SPE19470.1"/>
    </source>
</evidence>
<dbReference type="PIRSF" id="PIRSF016493">
    <property type="entry name" value="Glycyl_aminpptds"/>
    <property type="match status" value="1"/>
</dbReference>
<feature type="chain" id="PRO_5014880082" evidence="1">
    <location>
        <begin position="26"/>
        <end position="621"/>
    </location>
</feature>
<dbReference type="InterPro" id="IPR007963">
    <property type="entry name" value="Peptidase_M61_catalytic"/>
</dbReference>
<protein>
    <submittedName>
        <fullName evidence="3">Glycyl aminopeptidase. Metallo peptidase. MEROPS family M61</fullName>
    </submittedName>
</protein>
<accession>A0A2N9L876</accession>